<evidence type="ECO:0000256" key="2">
    <source>
        <dbReference type="SAM" id="Phobius"/>
    </source>
</evidence>
<feature type="domain" description="YobI-like P-loop NTPase" evidence="3">
    <location>
        <begin position="57"/>
        <end position="250"/>
    </location>
</feature>
<comment type="caution">
    <text evidence="4">The sequence shown here is derived from an EMBL/GenBank/DDBJ whole genome shotgun (WGS) entry which is preliminary data.</text>
</comment>
<name>A0ABP6YQS0_9PSEU</name>
<keyword evidence="2" id="KW-0472">Membrane</keyword>
<protein>
    <recommendedName>
        <fullName evidence="3">YobI-like P-loop NTPase domain-containing protein</fullName>
    </recommendedName>
</protein>
<keyword evidence="2" id="KW-1133">Transmembrane helix</keyword>
<keyword evidence="5" id="KW-1185">Reference proteome</keyword>
<evidence type="ECO:0000313" key="5">
    <source>
        <dbReference type="Proteomes" id="UP001500689"/>
    </source>
</evidence>
<accession>A0ABP6YQS0</accession>
<dbReference type="EMBL" id="BAAAZN010000034">
    <property type="protein sequence ID" value="GAA3586993.1"/>
    <property type="molecule type" value="Genomic_DNA"/>
</dbReference>
<evidence type="ECO:0000259" key="3">
    <source>
        <dbReference type="Pfam" id="PF20693"/>
    </source>
</evidence>
<proteinExistence type="predicted"/>
<dbReference type="InterPro" id="IPR048428">
    <property type="entry name" value="YobI-NTPase"/>
</dbReference>
<gene>
    <name evidence="4" type="ORF">GCM10022222_84620</name>
</gene>
<dbReference type="Pfam" id="PF20693">
    <property type="entry name" value="YobI-ATPase"/>
    <property type="match status" value="1"/>
</dbReference>
<reference evidence="5" key="1">
    <citation type="journal article" date="2019" name="Int. J. Syst. Evol. Microbiol.">
        <title>The Global Catalogue of Microorganisms (GCM) 10K type strain sequencing project: providing services to taxonomists for standard genome sequencing and annotation.</title>
        <authorList>
            <consortium name="The Broad Institute Genomics Platform"/>
            <consortium name="The Broad Institute Genome Sequencing Center for Infectious Disease"/>
            <person name="Wu L."/>
            <person name="Ma J."/>
        </authorList>
    </citation>
    <scope>NUCLEOTIDE SEQUENCE [LARGE SCALE GENOMIC DNA]</scope>
    <source>
        <strain evidence="5">JCM 16898</strain>
    </source>
</reference>
<evidence type="ECO:0000256" key="1">
    <source>
        <dbReference type="SAM" id="MobiDB-lite"/>
    </source>
</evidence>
<dbReference type="RefSeq" id="WP_344869248.1">
    <property type="nucleotide sequence ID" value="NZ_BAAAZN010000034.1"/>
</dbReference>
<feature type="region of interest" description="Disordered" evidence="1">
    <location>
        <begin position="1"/>
        <end position="22"/>
    </location>
</feature>
<dbReference type="Proteomes" id="UP001500689">
    <property type="component" value="Unassembled WGS sequence"/>
</dbReference>
<keyword evidence="2" id="KW-0812">Transmembrane</keyword>
<evidence type="ECO:0000313" key="4">
    <source>
        <dbReference type="EMBL" id="GAA3586993.1"/>
    </source>
</evidence>
<organism evidence="4 5">
    <name type="scientific">Amycolatopsis ultiminotia</name>
    <dbReference type="NCBI Taxonomy" id="543629"/>
    <lineage>
        <taxon>Bacteria</taxon>
        <taxon>Bacillati</taxon>
        <taxon>Actinomycetota</taxon>
        <taxon>Actinomycetes</taxon>
        <taxon>Pseudonocardiales</taxon>
        <taxon>Pseudonocardiaceae</taxon>
        <taxon>Amycolatopsis</taxon>
    </lineage>
</organism>
<feature type="transmembrane region" description="Helical" evidence="2">
    <location>
        <begin position="190"/>
        <end position="209"/>
    </location>
</feature>
<dbReference type="InterPro" id="IPR027417">
    <property type="entry name" value="P-loop_NTPase"/>
</dbReference>
<feature type="transmembrane region" description="Helical" evidence="2">
    <location>
        <begin position="147"/>
        <end position="170"/>
    </location>
</feature>
<dbReference type="Gene3D" id="3.40.50.300">
    <property type="entry name" value="P-loop containing nucleotide triphosphate hydrolases"/>
    <property type="match status" value="1"/>
</dbReference>
<sequence length="251" mass="27475">MSDADHRAGRPGQLPDALVGATAADAVAPPTAPGKSSSQLALKSLAPRYDENQHKTYLNYLAKAVENPKNRNIVLAGRYGTGKSSVLDRFQEEHKDSTLRLAVSTLAPDTESATLTNRIQKDVLKQLVYSARPRTLRHSRFSQRGPLLWWRAFVDSALFVGALGALLALLGHLPSQVATGSDHSDTERTVVWVAIGVLLVVVFAVLRMVTCRRFVVSDVSAAGAALTLSAPNHTYFDEYLDEIVYFFDQER</sequence>